<name>A0ABV2AGV5_9EUKA</name>
<dbReference type="Proteomes" id="UP001439008">
    <property type="component" value="Unassembled WGS sequence"/>
</dbReference>
<keyword evidence="1" id="KW-0812">Transmembrane</keyword>
<protein>
    <recommendedName>
        <fullName evidence="4">Ribosomal protein L32</fullName>
    </recommendedName>
</protein>
<comment type="caution">
    <text evidence="2">The sequence shown here is derived from an EMBL/GenBank/DDBJ whole genome shotgun (WGS) entry which is preliminary data.</text>
</comment>
<gene>
    <name evidence="2" type="ORF">MHBO_000450</name>
</gene>
<keyword evidence="3" id="KW-1185">Reference proteome</keyword>
<evidence type="ECO:0000256" key="1">
    <source>
        <dbReference type="SAM" id="Phobius"/>
    </source>
</evidence>
<evidence type="ECO:0000313" key="3">
    <source>
        <dbReference type="Proteomes" id="UP001439008"/>
    </source>
</evidence>
<organism evidence="2 3">
    <name type="scientific">Bonamia ostreae</name>
    <dbReference type="NCBI Taxonomy" id="126728"/>
    <lineage>
        <taxon>Eukaryota</taxon>
        <taxon>Sar</taxon>
        <taxon>Rhizaria</taxon>
        <taxon>Endomyxa</taxon>
        <taxon>Ascetosporea</taxon>
        <taxon>Haplosporida</taxon>
        <taxon>Bonamia</taxon>
    </lineage>
</organism>
<reference evidence="2 3" key="1">
    <citation type="journal article" date="2024" name="BMC Biol.">
        <title>Comparative genomics of Ascetosporea gives new insight into the evolutionary basis for animal parasitism in Rhizaria.</title>
        <authorList>
            <person name="Hiltunen Thoren M."/>
            <person name="Onut-Brannstrom I."/>
            <person name="Alfjorden A."/>
            <person name="Peckova H."/>
            <person name="Swords F."/>
            <person name="Hooper C."/>
            <person name="Holzer A.S."/>
            <person name="Bass D."/>
            <person name="Burki F."/>
        </authorList>
    </citation>
    <scope>NUCLEOTIDE SEQUENCE [LARGE SCALE GENOMIC DNA]</scope>
    <source>
        <strain evidence="2">20-A016</strain>
    </source>
</reference>
<proteinExistence type="predicted"/>
<evidence type="ECO:0000313" key="2">
    <source>
        <dbReference type="EMBL" id="MES1918487.1"/>
    </source>
</evidence>
<dbReference type="EMBL" id="JBDODL010000069">
    <property type="protein sequence ID" value="MES1918487.1"/>
    <property type="molecule type" value="Genomic_DNA"/>
</dbReference>
<evidence type="ECO:0008006" key="4">
    <source>
        <dbReference type="Google" id="ProtNLM"/>
    </source>
</evidence>
<sequence length="70" mass="7991">MYTNISILFLFGSRNSSSKIFAKTGFLLLSKGSFPSTFLFAFWKIPKILLYKEKNSFSGKGSKFFNVSFK</sequence>
<keyword evidence="1" id="KW-0472">Membrane</keyword>
<keyword evidence="1" id="KW-1133">Transmembrane helix</keyword>
<accession>A0ABV2AGV5</accession>
<feature type="transmembrane region" description="Helical" evidence="1">
    <location>
        <begin position="20"/>
        <end position="43"/>
    </location>
</feature>